<keyword evidence="10" id="KW-0808">Transferase</keyword>
<dbReference type="GO" id="GO:0005886">
    <property type="term" value="C:plasma membrane"/>
    <property type="evidence" value="ECO:0007669"/>
    <property type="project" value="UniProtKB-SubCell"/>
</dbReference>
<evidence type="ECO:0000256" key="4">
    <source>
        <dbReference type="ARBA" id="ARBA00022597"/>
    </source>
</evidence>
<evidence type="ECO:0000256" key="8">
    <source>
        <dbReference type="ARBA" id="ARBA00023136"/>
    </source>
</evidence>
<evidence type="ECO:0000256" key="1">
    <source>
        <dbReference type="ARBA" id="ARBA00004651"/>
    </source>
</evidence>
<keyword evidence="7 9" id="KW-1133">Transmembrane helix</keyword>
<dbReference type="GO" id="GO:0009401">
    <property type="term" value="P:phosphoenolpyruvate-dependent sugar phosphotransferase system"/>
    <property type="evidence" value="ECO:0007669"/>
    <property type="project" value="UniProtKB-KW"/>
</dbReference>
<name>A0A212K125_9FIRM</name>
<feature type="transmembrane region" description="Helical" evidence="9">
    <location>
        <begin position="182"/>
        <end position="209"/>
    </location>
</feature>
<evidence type="ECO:0000256" key="2">
    <source>
        <dbReference type="ARBA" id="ARBA00022448"/>
    </source>
</evidence>
<dbReference type="GO" id="GO:0016740">
    <property type="term" value="F:transferase activity"/>
    <property type="evidence" value="ECO:0007669"/>
    <property type="project" value="UniProtKB-KW"/>
</dbReference>
<reference evidence="10" key="1">
    <citation type="submission" date="2016-04" db="EMBL/GenBank/DDBJ databases">
        <authorList>
            <person name="Evans L.H."/>
            <person name="Alamgir A."/>
            <person name="Owens N."/>
            <person name="Weber N.D."/>
            <person name="Virtaneva K."/>
            <person name="Barbian K."/>
            <person name="Babar A."/>
            <person name="Rosenke K."/>
        </authorList>
    </citation>
    <scope>NUCLEOTIDE SEQUENCE</scope>
    <source>
        <strain evidence="10">86</strain>
    </source>
</reference>
<feature type="transmembrane region" description="Helical" evidence="9">
    <location>
        <begin position="229"/>
        <end position="246"/>
    </location>
</feature>
<keyword evidence="2" id="KW-0813">Transport</keyword>
<accession>A0A212K125</accession>
<evidence type="ECO:0000256" key="5">
    <source>
        <dbReference type="ARBA" id="ARBA00022683"/>
    </source>
</evidence>
<dbReference type="EC" id="2.7.1.191" evidence="10"/>
<dbReference type="NCBIfam" id="TIGR00828">
    <property type="entry name" value="EIID-AGA"/>
    <property type="match status" value="1"/>
</dbReference>
<dbReference type="Pfam" id="PF03613">
    <property type="entry name" value="EIID-AGA"/>
    <property type="match status" value="1"/>
</dbReference>
<dbReference type="PANTHER" id="PTHR32502">
    <property type="entry name" value="N-ACETYLGALACTOSAMINE PERMEASE II COMPONENT-RELATED"/>
    <property type="match status" value="1"/>
</dbReference>
<evidence type="ECO:0000313" key="10">
    <source>
        <dbReference type="EMBL" id="SBW05328.1"/>
    </source>
</evidence>
<dbReference type="InterPro" id="IPR050303">
    <property type="entry name" value="GatZ_KbaZ_carbometab"/>
</dbReference>
<keyword evidence="4" id="KW-0762">Sugar transport</keyword>
<keyword evidence="8 9" id="KW-0472">Membrane</keyword>
<feature type="transmembrane region" description="Helical" evidence="9">
    <location>
        <begin position="106"/>
        <end position="129"/>
    </location>
</feature>
<gene>
    <name evidence="10" type="primary">agaD</name>
    <name evidence="10" type="ORF">KL86CLO1_12018</name>
</gene>
<evidence type="ECO:0000256" key="7">
    <source>
        <dbReference type="ARBA" id="ARBA00022989"/>
    </source>
</evidence>
<dbReference type="PANTHER" id="PTHR32502:SF5">
    <property type="entry name" value="N-ACETYLGALACTOSAMINE PERMEASE IID COMPONENT-RELATED"/>
    <property type="match status" value="1"/>
</dbReference>
<protein>
    <submittedName>
        <fullName evidence="10">N-acetylgalactosamine-specific enzyme IID component of PTS</fullName>
        <ecNumber evidence="10">2.7.1.191</ecNumber>
    </submittedName>
</protein>
<keyword evidence="6 9" id="KW-0812">Transmembrane</keyword>
<evidence type="ECO:0000256" key="6">
    <source>
        <dbReference type="ARBA" id="ARBA00022692"/>
    </source>
</evidence>
<proteinExistence type="predicted"/>
<dbReference type="InterPro" id="IPR004704">
    <property type="entry name" value="PTS_IID_man"/>
</dbReference>
<dbReference type="NCBIfam" id="NF007359">
    <property type="entry name" value="PRK09855.1"/>
    <property type="match status" value="1"/>
</dbReference>
<keyword evidence="5" id="KW-0598">Phosphotransferase system</keyword>
<feature type="transmembrane region" description="Helical" evidence="9">
    <location>
        <begin position="253"/>
        <end position="271"/>
    </location>
</feature>
<sequence length="272" mass="29866">MEGKKMGSNENKKVLNKSDITKLGLTSSFLQASFNYERMQSGGYTVAQLPALKKIYKDDKAGLSAAMTDNLDFINTHPNLVGFLMGLLISLEEAHEDRKIIKGLKIALFGPLAGIGDAIFWFTLLPIVAGICSSMAMDGNIVGPIIFFLVYLAIWLLRIVWTHLGYNLGVKAIDTIKAYSGIISKCATILGITVIGGLIASYVNINVLVEIPVNEVKTVMLQADFFDKIFPRILPLAYTFTMYGFLRKKVSPIVLIAVTFVLSILLSFFGIL</sequence>
<dbReference type="AlphaFoldDB" id="A0A212K125"/>
<organism evidence="10">
    <name type="scientific">uncultured Eubacteriales bacterium</name>
    <dbReference type="NCBI Taxonomy" id="172733"/>
    <lineage>
        <taxon>Bacteria</taxon>
        <taxon>Bacillati</taxon>
        <taxon>Bacillota</taxon>
        <taxon>Clostridia</taxon>
        <taxon>Eubacteriales</taxon>
        <taxon>environmental samples</taxon>
    </lineage>
</organism>
<dbReference type="EMBL" id="FLUN01000001">
    <property type="protein sequence ID" value="SBW05328.1"/>
    <property type="molecule type" value="Genomic_DNA"/>
</dbReference>
<keyword evidence="3" id="KW-1003">Cell membrane</keyword>
<comment type="subcellular location">
    <subcellularLocation>
        <location evidence="1">Cell membrane</location>
        <topology evidence="1">Multi-pass membrane protein</topology>
    </subcellularLocation>
</comment>
<evidence type="ECO:0000256" key="9">
    <source>
        <dbReference type="SAM" id="Phobius"/>
    </source>
</evidence>
<dbReference type="PROSITE" id="PS51108">
    <property type="entry name" value="PTS_EIID"/>
    <property type="match status" value="1"/>
</dbReference>
<feature type="transmembrane region" description="Helical" evidence="9">
    <location>
        <begin position="141"/>
        <end position="161"/>
    </location>
</feature>
<evidence type="ECO:0000256" key="3">
    <source>
        <dbReference type="ARBA" id="ARBA00022475"/>
    </source>
</evidence>